<evidence type="ECO:0008006" key="3">
    <source>
        <dbReference type="Google" id="ProtNLM"/>
    </source>
</evidence>
<gene>
    <name evidence="1" type="ORF">AN403_4555</name>
</gene>
<dbReference type="PATRIC" id="fig|294.162.peg.2005"/>
<comment type="caution">
    <text evidence="1">The sequence shown here is derived from an EMBL/GenBank/DDBJ whole genome shotgun (WGS) entry which is preliminary data.</text>
</comment>
<dbReference type="EMBL" id="LJXB01000069">
    <property type="protein sequence ID" value="KPU60381.1"/>
    <property type="molecule type" value="Genomic_DNA"/>
</dbReference>
<evidence type="ECO:0000313" key="2">
    <source>
        <dbReference type="Proteomes" id="UP000050349"/>
    </source>
</evidence>
<organism evidence="1 2">
    <name type="scientific">Pseudomonas fluorescens</name>
    <dbReference type="NCBI Taxonomy" id="294"/>
    <lineage>
        <taxon>Bacteria</taxon>
        <taxon>Pseudomonadati</taxon>
        <taxon>Pseudomonadota</taxon>
        <taxon>Gammaproteobacteria</taxon>
        <taxon>Pseudomonadales</taxon>
        <taxon>Pseudomonadaceae</taxon>
        <taxon>Pseudomonas</taxon>
    </lineage>
</organism>
<sequence length="272" mass="30010">MKIAPTSRVIYGKNPLAEVVCQIRFQRVEISSSVLERLQQRFAEVGYSHRNDEASFNFVMESTQDGTPPVPRASAGDTIYHFAKADGTSKVSVAPEFIAYTSTNYRSWDEYLPELLSAVAALNGEVGTLRVNRIGLRYKDVIERSVLGLDGTPWHELIKPFLLGPLACDALSEKGQLDEDSVVSQVSQSLIRLDECKLLLQSSLLTSLADASKAFLIDADFFHEMDGTEDCGNVVESSVELEALLETLHSNAGALFRRAITEKLHDSLSPQQ</sequence>
<evidence type="ECO:0000313" key="1">
    <source>
        <dbReference type="EMBL" id="KPU60381.1"/>
    </source>
</evidence>
<dbReference type="AlphaFoldDB" id="A0A0P8X349"/>
<protein>
    <recommendedName>
        <fullName evidence="3">TIGR04255 family protein</fullName>
    </recommendedName>
</protein>
<accession>A0A0P8X349</accession>
<dbReference type="OrthoDB" id="7107919at2"/>
<reference evidence="1 2" key="1">
    <citation type="submission" date="2015-09" db="EMBL/GenBank/DDBJ databases">
        <authorList>
            <person name="Jackson K.R."/>
            <person name="Lunt B.L."/>
            <person name="Fisher J.N.B."/>
            <person name="Gardner A.V."/>
            <person name="Bailey M.E."/>
            <person name="Deus L.M."/>
            <person name="Earl A.S."/>
            <person name="Gibby P.D."/>
            <person name="Hartmann K.A."/>
            <person name="Liu J.E."/>
            <person name="Manci A.M."/>
            <person name="Nielsen D.A."/>
            <person name="Solomon M.B."/>
            <person name="Breakwell D.P."/>
            <person name="Burnett S.H."/>
            <person name="Grose J.H."/>
        </authorList>
    </citation>
    <scope>NUCLEOTIDE SEQUENCE [LARGE SCALE GENOMIC DNA]</scope>
    <source>
        <strain evidence="1 2">S613</strain>
    </source>
</reference>
<name>A0A0P8X349_PSEFL</name>
<proteinExistence type="predicted"/>
<dbReference type="NCBIfam" id="TIGR04255">
    <property type="entry name" value="sporadTIGR04255"/>
    <property type="match status" value="1"/>
</dbReference>
<dbReference type="Proteomes" id="UP000050349">
    <property type="component" value="Unassembled WGS sequence"/>
</dbReference>
<dbReference type="RefSeq" id="WP_057397218.1">
    <property type="nucleotide sequence ID" value="NZ_LJXB01000069.1"/>
</dbReference>
<dbReference type="InterPro" id="IPR026349">
    <property type="entry name" value="CHP04255"/>
</dbReference>